<dbReference type="Proteomes" id="UP001157502">
    <property type="component" value="Chromosome 31"/>
</dbReference>
<sequence length="240" mass="25213">MRDRDFMPNMERGKPATYTGDKKAKMAAKTNKKWVRLATVFAYVLSVSLAAIILAIYYSLIWKPTSAPHTASLPVTECAVTAVVVGGNTTGNTNTSRSPNSTAYAVEPAQTDTYTRGDASSTASPVIKTETGGSDGFQRGGSGSKEGPTLPSMGNAPKTATGYLATLPPDASSDTLATRTHVHPAYSSVTGEDPANLPTHATEDQENAWWTFSAVSPTVSKLHESVDGSEIGSLHDANSD</sequence>
<organism evidence="1 2">
    <name type="scientific">Dallia pectoralis</name>
    <name type="common">Alaska blackfish</name>
    <dbReference type="NCBI Taxonomy" id="75939"/>
    <lineage>
        <taxon>Eukaryota</taxon>
        <taxon>Metazoa</taxon>
        <taxon>Chordata</taxon>
        <taxon>Craniata</taxon>
        <taxon>Vertebrata</taxon>
        <taxon>Euteleostomi</taxon>
        <taxon>Actinopterygii</taxon>
        <taxon>Neopterygii</taxon>
        <taxon>Teleostei</taxon>
        <taxon>Protacanthopterygii</taxon>
        <taxon>Esociformes</taxon>
        <taxon>Umbridae</taxon>
        <taxon>Dallia</taxon>
    </lineage>
</organism>
<protein>
    <submittedName>
        <fullName evidence="1">Uncharacterized protein</fullName>
    </submittedName>
</protein>
<accession>A0ACC2F9V5</accession>
<evidence type="ECO:0000313" key="1">
    <source>
        <dbReference type="EMBL" id="KAJ7988114.1"/>
    </source>
</evidence>
<proteinExistence type="predicted"/>
<gene>
    <name evidence="1" type="ORF">DPEC_G00320270</name>
</gene>
<name>A0ACC2F9V5_DALPE</name>
<comment type="caution">
    <text evidence="1">The sequence shown here is derived from an EMBL/GenBank/DDBJ whole genome shotgun (WGS) entry which is preliminary data.</text>
</comment>
<dbReference type="EMBL" id="CM055758">
    <property type="protein sequence ID" value="KAJ7988114.1"/>
    <property type="molecule type" value="Genomic_DNA"/>
</dbReference>
<keyword evidence="2" id="KW-1185">Reference proteome</keyword>
<evidence type="ECO:0000313" key="2">
    <source>
        <dbReference type="Proteomes" id="UP001157502"/>
    </source>
</evidence>
<reference evidence="1" key="1">
    <citation type="submission" date="2021-05" db="EMBL/GenBank/DDBJ databases">
        <authorList>
            <person name="Pan Q."/>
            <person name="Jouanno E."/>
            <person name="Zahm M."/>
            <person name="Klopp C."/>
            <person name="Cabau C."/>
            <person name="Louis A."/>
            <person name="Berthelot C."/>
            <person name="Parey E."/>
            <person name="Roest Crollius H."/>
            <person name="Montfort J."/>
            <person name="Robinson-Rechavi M."/>
            <person name="Bouchez O."/>
            <person name="Lampietro C."/>
            <person name="Lopez Roques C."/>
            <person name="Donnadieu C."/>
            <person name="Postlethwait J."/>
            <person name="Bobe J."/>
            <person name="Dillon D."/>
            <person name="Chandos A."/>
            <person name="von Hippel F."/>
            <person name="Guiguen Y."/>
        </authorList>
    </citation>
    <scope>NUCLEOTIDE SEQUENCE</scope>
    <source>
        <strain evidence="1">YG-Jan2019</strain>
    </source>
</reference>